<comment type="caution">
    <text evidence="1">The sequence shown here is derived from an EMBL/GenBank/DDBJ whole genome shotgun (WGS) entry which is preliminary data.</text>
</comment>
<name>A0A397TJ56_9GLOM</name>
<reference evidence="1 2" key="1">
    <citation type="submission" date="2018-06" db="EMBL/GenBank/DDBJ databases">
        <title>Comparative genomics reveals the genomic features of Rhizophagus irregularis, R. cerebriforme, R. diaphanum and Gigaspora rosea, and their symbiotic lifestyle signature.</title>
        <authorList>
            <person name="Morin E."/>
            <person name="San Clemente H."/>
            <person name="Chen E.C.H."/>
            <person name="De La Providencia I."/>
            <person name="Hainaut M."/>
            <person name="Kuo A."/>
            <person name="Kohler A."/>
            <person name="Murat C."/>
            <person name="Tang N."/>
            <person name="Roy S."/>
            <person name="Loubradou J."/>
            <person name="Henrissat B."/>
            <person name="Grigoriev I.V."/>
            <person name="Corradi N."/>
            <person name="Roux C."/>
            <person name="Martin F.M."/>
        </authorList>
    </citation>
    <scope>NUCLEOTIDE SEQUENCE [LARGE SCALE GENOMIC DNA]</scope>
    <source>
        <strain evidence="1 2">DAOM 227022</strain>
    </source>
</reference>
<sequence length="105" mass="12358">MFQSELLEFLDVSIPYYCGVKVFDIGVCFYKIHDNNIKSRYFLDADNKDEIEVILLAYKDHFLYKFIDSDELLHPFIDFDLSVEILNAIISKLSNTQAKNLLLHF</sequence>
<dbReference type="AlphaFoldDB" id="A0A397TJ56"/>
<evidence type="ECO:0000313" key="2">
    <source>
        <dbReference type="Proteomes" id="UP000265703"/>
    </source>
</evidence>
<dbReference type="EMBL" id="QKYT01000068">
    <property type="protein sequence ID" value="RIA95041.1"/>
    <property type="molecule type" value="Genomic_DNA"/>
</dbReference>
<organism evidence="1 2">
    <name type="scientific">Glomus cerebriforme</name>
    <dbReference type="NCBI Taxonomy" id="658196"/>
    <lineage>
        <taxon>Eukaryota</taxon>
        <taxon>Fungi</taxon>
        <taxon>Fungi incertae sedis</taxon>
        <taxon>Mucoromycota</taxon>
        <taxon>Glomeromycotina</taxon>
        <taxon>Glomeromycetes</taxon>
        <taxon>Glomerales</taxon>
        <taxon>Glomeraceae</taxon>
        <taxon>Glomus</taxon>
    </lineage>
</organism>
<gene>
    <name evidence="1" type="ORF">C1645_817149</name>
</gene>
<protein>
    <submittedName>
        <fullName evidence="1">Uncharacterized protein</fullName>
    </submittedName>
</protein>
<dbReference type="Proteomes" id="UP000265703">
    <property type="component" value="Unassembled WGS sequence"/>
</dbReference>
<evidence type="ECO:0000313" key="1">
    <source>
        <dbReference type="EMBL" id="RIA95041.1"/>
    </source>
</evidence>
<accession>A0A397TJ56</accession>
<keyword evidence="2" id="KW-1185">Reference proteome</keyword>
<proteinExistence type="predicted"/>